<feature type="region of interest" description="Disordered" evidence="1">
    <location>
        <begin position="788"/>
        <end position="809"/>
    </location>
</feature>
<organism evidence="2 3">
    <name type="scientific">Hymenobacter rubripertinctus</name>
    <dbReference type="NCBI Taxonomy" id="2029981"/>
    <lineage>
        <taxon>Bacteria</taxon>
        <taxon>Pseudomonadati</taxon>
        <taxon>Bacteroidota</taxon>
        <taxon>Cytophagia</taxon>
        <taxon>Cytophagales</taxon>
        <taxon>Hymenobacteraceae</taxon>
        <taxon>Hymenobacter</taxon>
    </lineage>
</organism>
<evidence type="ECO:0000313" key="3">
    <source>
        <dbReference type="Proteomes" id="UP000284250"/>
    </source>
</evidence>
<reference evidence="2 3" key="1">
    <citation type="submission" date="2018-09" db="EMBL/GenBank/DDBJ databases">
        <authorList>
            <person name="Zeman M."/>
            <person name="Pardy F."/>
        </authorList>
    </citation>
    <scope>NUCLEOTIDE SEQUENCE [LARGE SCALE GENOMIC DNA]</scope>
    <source>
        <strain evidence="2 3">CCM 8852</strain>
    </source>
</reference>
<dbReference type="Gene3D" id="2.60.120.200">
    <property type="match status" value="1"/>
</dbReference>
<proteinExistence type="predicted"/>
<feature type="compositionally biased region" description="Polar residues" evidence="1">
    <location>
        <begin position="788"/>
        <end position="800"/>
    </location>
</feature>
<comment type="caution">
    <text evidence="2">The sequence shown here is derived from an EMBL/GenBank/DDBJ whole genome shotgun (WGS) entry which is preliminary data.</text>
</comment>
<accession>A0A418QJX9</accession>
<evidence type="ECO:0000256" key="1">
    <source>
        <dbReference type="SAM" id="MobiDB-lite"/>
    </source>
</evidence>
<dbReference type="EMBL" id="QYCN01000055">
    <property type="protein sequence ID" value="RIY05454.1"/>
    <property type="molecule type" value="Genomic_DNA"/>
</dbReference>
<gene>
    <name evidence="2" type="ORF">D0T11_20375</name>
</gene>
<dbReference type="InterPro" id="IPR013320">
    <property type="entry name" value="ConA-like_dom_sf"/>
</dbReference>
<protein>
    <submittedName>
        <fullName evidence="2">Uncharacterized protein</fullName>
    </submittedName>
</protein>
<evidence type="ECO:0000313" key="2">
    <source>
        <dbReference type="EMBL" id="RIY05454.1"/>
    </source>
</evidence>
<reference evidence="2 3" key="2">
    <citation type="submission" date="2019-01" db="EMBL/GenBank/DDBJ databases">
        <title>Hymenobacter humicola sp. nov., isolated from soils in Antarctica.</title>
        <authorList>
            <person name="Sedlacek I."/>
            <person name="Holochova P."/>
            <person name="Kralova S."/>
            <person name="Pantucek R."/>
            <person name="Stankova E."/>
            <person name="Vrbovska V."/>
            <person name="Kristofova L."/>
            <person name="Svec P."/>
            <person name="Busse H.-J."/>
        </authorList>
    </citation>
    <scope>NUCLEOTIDE SEQUENCE [LARGE SCALE GENOMIC DNA]</scope>
    <source>
        <strain evidence="2 3">CCM 8852</strain>
    </source>
</reference>
<dbReference type="Proteomes" id="UP000284250">
    <property type="component" value="Unassembled WGS sequence"/>
</dbReference>
<dbReference type="SUPFAM" id="SSF49899">
    <property type="entry name" value="Concanavalin A-like lectins/glucanases"/>
    <property type="match status" value="1"/>
</dbReference>
<dbReference type="GO" id="GO:0005975">
    <property type="term" value="P:carbohydrate metabolic process"/>
    <property type="evidence" value="ECO:0007669"/>
    <property type="project" value="UniProtKB-ARBA"/>
</dbReference>
<dbReference type="GO" id="GO:0004553">
    <property type="term" value="F:hydrolase activity, hydrolyzing O-glycosyl compounds"/>
    <property type="evidence" value="ECO:0007669"/>
    <property type="project" value="UniProtKB-ARBA"/>
</dbReference>
<keyword evidence="3" id="KW-1185">Reference proteome</keyword>
<sequence>MAIASPIPASLARTVIAHNRLEPRPRSAEFNRSLRAEVRDAVWLLARQWQLGEFRAEDRGSPAFAELSARTAQPNRLQLGTHPAQAYAPATPWEAQLQAEPPLVETGLRLRMGQAWLRLLREQGLGQFAGAFRTRYPLTAVPMPAEGAYDIAFAQAQTTEVQAILRAAGAQALDGYALFEALRADRNAAGTVVAQPISETTQAALAQAATNYVDTYGRLYFDRPATSAWSVPELAYDYALAAPDASAPVLLAGQTPGGNGLHWHSVDEAAAAAYPALSSGTTGSAVDVPTTRFIPTEIEFIGSPASRWWDFEDHRVDLGQVTGDSSDFGRMLLQEFAFLYQNDWFSVPYTVPVGSLSTVTAVVITDVFGQSYRVHPAGVSPATEPEDPGRKLDDDAGRWGLFRQSPAGERTASVPRLLIPHAALTPLVGRPVEQVTLLREEATNLVWAVEQTIPDGFGNGMDGAGAAAQVAEYLRTRAASPAVTTAAYTYQLANSVAEHWIPFVPRPDATGLSYLEQGEIPRQVAGLSLRAADQTIQPRTPLLRQGGSQPYLIHEYRVPPTGVRVEGAYRRARGLDGSVALWYGYQRLPTKPMGGSGLQFDTLLPGSTSSAPSASPVAANTVQVLPYEQNQLFNLDRYDQYLSVPLPALPTLTVAFWVNVADESFAGNWRYLLDARNLRDNTWFASLGIGSEWTWYLDGIPNTAPQLSGTLSLNNWHHVVLTTGATQAGELLLNARYTRNEYTSPVRYADLRVYSRALLASEIADPTGNWSPNGQVARLSLAAGPRLTPSTLQATDTSGNGNPGVLEGF</sequence>
<name>A0A418QJX9_9BACT</name>
<dbReference type="RefSeq" id="WP_119657661.1">
    <property type="nucleotide sequence ID" value="NZ_JBHUOI010000085.1"/>
</dbReference>
<dbReference type="AlphaFoldDB" id="A0A418QJX9"/>
<dbReference type="OrthoDB" id="9763471at2"/>